<keyword evidence="6" id="KW-0539">Nucleus</keyword>
<evidence type="ECO:0000256" key="6">
    <source>
        <dbReference type="ARBA" id="ARBA00023242"/>
    </source>
</evidence>
<reference evidence="8" key="1">
    <citation type="journal article" date="2018" name="Nat. Microbiol.">
        <title>Leveraging single-cell genomics to expand the fungal tree of life.</title>
        <authorList>
            <person name="Ahrendt S.R."/>
            <person name="Quandt C.A."/>
            <person name="Ciobanu D."/>
            <person name="Clum A."/>
            <person name="Salamov A."/>
            <person name="Andreopoulos B."/>
            <person name="Cheng J.F."/>
            <person name="Woyke T."/>
            <person name="Pelin A."/>
            <person name="Henrissat B."/>
            <person name="Reynolds N.K."/>
            <person name="Benny G.L."/>
            <person name="Smith M.E."/>
            <person name="James T.Y."/>
            <person name="Grigoriev I.V."/>
        </authorList>
    </citation>
    <scope>NUCLEOTIDE SEQUENCE [LARGE SCALE GENOMIC DNA]</scope>
</reference>
<evidence type="ECO:0000256" key="5">
    <source>
        <dbReference type="ARBA" id="ARBA00023163"/>
    </source>
</evidence>
<gene>
    <name evidence="7" type="ORF">BDK51DRAFT_25614</name>
</gene>
<keyword evidence="4" id="KW-0238">DNA-binding</keyword>
<dbReference type="GO" id="GO:0046872">
    <property type="term" value="F:metal ion binding"/>
    <property type="evidence" value="ECO:0007669"/>
    <property type="project" value="UniProtKB-KW"/>
</dbReference>
<evidence type="ECO:0000256" key="1">
    <source>
        <dbReference type="ARBA" id="ARBA00022723"/>
    </source>
</evidence>
<evidence type="ECO:0000256" key="2">
    <source>
        <dbReference type="ARBA" id="ARBA00022833"/>
    </source>
</evidence>
<dbReference type="PANTHER" id="PTHR31313:SF81">
    <property type="entry name" value="TY1 ENHANCER ACTIVATOR"/>
    <property type="match status" value="1"/>
</dbReference>
<evidence type="ECO:0000313" key="8">
    <source>
        <dbReference type="Proteomes" id="UP000269721"/>
    </source>
</evidence>
<dbReference type="OrthoDB" id="2112096at2759"/>
<dbReference type="EMBL" id="KZ999623">
    <property type="protein sequence ID" value="RKO84895.1"/>
    <property type="molecule type" value="Genomic_DNA"/>
</dbReference>
<keyword evidence="1" id="KW-0479">Metal-binding</keyword>
<name>A0A4P9W0P2_9FUNG</name>
<dbReference type="GO" id="GO:0003677">
    <property type="term" value="F:DNA binding"/>
    <property type="evidence" value="ECO:0007669"/>
    <property type="project" value="UniProtKB-KW"/>
</dbReference>
<keyword evidence="5" id="KW-0804">Transcription</keyword>
<dbReference type="PANTHER" id="PTHR31313">
    <property type="entry name" value="TY1 ENHANCER ACTIVATOR"/>
    <property type="match status" value="1"/>
</dbReference>
<keyword evidence="8" id="KW-1185">Reference proteome</keyword>
<organism evidence="7 8">
    <name type="scientific">Blyttiomyces helicus</name>
    <dbReference type="NCBI Taxonomy" id="388810"/>
    <lineage>
        <taxon>Eukaryota</taxon>
        <taxon>Fungi</taxon>
        <taxon>Fungi incertae sedis</taxon>
        <taxon>Chytridiomycota</taxon>
        <taxon>Chytridiomycota incertae sedis</taxon>
        <taxon>Chytridiomycetes</taxon>
        <taxon>Chytridiomycetes incertae sedis</taxon>
        <taxon>Blyttiomyces</taxon>
    </lineage>
</organism>
<accession>A0A4P9W0P2</accession>
<proteinExistence type="predicted"/>
<dbReference type="InterPro" id="IPR051615">
    <property type="entry name" value="Transcr_Regulatory_Elem"/>
</dbReference>
<evidence type="ECO:0000313" key="7">
    <source>
        <dbReference type="EMBL" id="RKO84895.1"/>
    </source>
</evidence>
<keyword evidence="2" id="KW-0862">Zinc</keyword>
<evidence type="ECO:0000256" key="4">
    <source>
        <dbReference type="ARBA" id="ARBA00023125"/>
    </source>
</evidence>
<evidence type="ECO:0000256" key="3">
    <source>
        <dbReference type="ARBA" id="ARBA00023015"/>
    </source>
</evidence>
<keyword evidence="3" id="KW-0805">Transcription regulation</keyword>
<dbReference type="AlphaFoldDB" id="A0A4P9W0P2"/>
<dbReference type="Proteomes" id="UP000269721">
    <property type="component" value="Unassembled WGS sequence"/>
</dbReference>
<protein>
    <recommendedName>
        <fullName evidence="9">Transcription factor domain-containing protein</fullName>
    </recommendedName>
</protein>
<evidence type="ECO:0008006" key="9">
    <source>
        <dbReference type="Google" id="ProtNLM"/>
    </source>
</evidence>
<sequence>MDPGLGMSTQPNAGQWPPGELMMDMRAYGFHMFDPTMLMDPATGQYPAADFSFPISQNPSPYTDTGLAAYGSSAGSYASNPMYSSADALLMLGPINLAIPELPELPPEFYLLYRDACRLSLRLDLPFEETADDFNSFVSGIRKPEVSCTRTERKKAWWGALLGDLLLSLSSGVMMQINEVDYLDTVLDSDTLLTHQVPKLSVERMQMMSKGKGGNMIPGAGDSHDKWQPFMSGFPTDTIFEANDTTSEFRTRVSPGPYQVDHLMLKKGEALHLVQLSFLVRQVLRFTASQHRARPAPSPNAACLLGLISTTPDIVRLHETLVMWYERLPAPFRLLNSLEAIATGRTADMETNCSARPGTRLSPLTVTINLMFFMAFVLLHHGDAEKAHGAAQTAPNPAPTPLPAPHNIFRLSGSPLTRGLHGSPDICLFAHRAQCFVLRRVFSPDPNPLAIPPAEAASSPFLHCFLVPGAVAVLADPRHAARLVGIAPAPALQPASPIERHDPVDPLEDLLLPCMDSVAQIWPAASRHAANLRGLVEMVKARLRRPAPPPQQRQQGFGSAYQPAMAATPAVGGGAWVPWDWHPQHCV</sequence>